<accession>A0ABC8BWT8</accession>
<name>A0ABC8BWT8_9ACTN</name>
<dbReference type="Proteomes" id="UP000192251">
    <property type="component" value="Chromosome"/>
</dbReference>
<proteinExistence type="predicted"/>
<dbReference type="AlphaFoldDB" id="A0ABC8BWT8"/>
<dbReference type="KEGG" id="kab:B7C62_19775"/>
<reference evidence="1 2" key="1">
    <citation type="submission" date="2017-04" db="EMBL/GenBank/DDBJ databases">
        <title>The complete genome sequence of Streptomyces albolongus YIM 101047, the producer of novel bafilomycins and novel odoriferous sesquiterpenoids.</title>
        <authorList>
            <person name="Yin M."/>
            <person name="Jiang Y."/>
        </authorList>
    </citation>
    <scope>NUCLEOTIDE SEQUENCE [LARGE SCALE GENOMIC DNA]</scope>
    <source>
        <strain evidence="1 2">YIM 101047</strain>
    </source>
</reference>
<evidence type="ECO:0000313" key="2">
    <source>
        <dbReference type="Proteomes" id="UP000192251"/>
    </source>
</evidence>
<evidence type="ECO:0000313" key="1">
    <source>
        <dbReference type="EMBL" id="ARF74225.1"/>
    </source>
</evidence>
<dbReference type="EMBL" id="CP020563">
    <property type="protein sequence ID" value="ARF74225.1"/>
    <property type="molecule type" value="Genomic_DNA"/>
</dbReference>
<organism evidence="1 2">
    <name type="scientific">Kitasatospora albolonga</name>
    <dbReference type="NCBI Taxonomy" id="68173"/>
    <lineage>
        <taxon>Bacteria</taxon>
        <taxon>Bacillati</taxon>
        <taxon>Actinomycetota</taxon>
        <taxon>Actinomycetes</taxon>
        <taxon>Kitasatosporales</taxon>
        <taxon>Streptomycetaceae</taxon>
        <taxon>Kitasatospora</taxon>
    </lineage>
</organism>
<protein>
    <submittedName>
        <fullName evidence="1">Uncharacterized protein</fullName>
    </submittedName>
</protein>
<sequence length="176" mass="18743">MTWRSSPTFDRQPAPRPGALVTVALLAAAVGVFALTTWNGNTPSDTKVTEAAIAEAVREELHAMFLADITSRGSVLRSSLLQEDAAARIDYAKNADTLALRCYGAGRVRVARVLTDGTREPHAEIRCGDTTTTYIVNDGTLRTIVLDPGETGSWASWALTRPTSPMPGADADARAS</sequence>
<keyword evidence="2" id="KW-1185">Reference proteome</keyword>
<gene>
    <name evidence="1" type="ORF">B7C62_19775</name>
</gene>